<gene>
    <name evidence="2" type="ORF">PHYPSEUDO_009568</name>
</gene>
<feature type="compositionally biased region" description="Low complexity" evidence="1">
    <location>
        <begin position="91"/>
        <end position="106"/>
    </location>
</feature>
<evidence type="ECO:0000313" key="3">
    <source>
        <dbReference type="Proteomes" id="UP000694044"/>
    </source>
</evidence>
<feature type="region of interest" description="Disordered" evidence="1">
    <location>
        <begin position="64"/>
        <end position="127"/>
    </location>
</feature>
<name>A0A8T1WLN8_9STRA</name>
<dbReference type="AlphaFoldDB" id="A0A8T1WLN8"/>
<dbReference type="EMBL" id="JAGDFM010000004">
    <property type="protein sequence ID" value="KAG7393364.1"/>
    <property type="molecule type" value="Genomic_DNA"/>
</dbReference>
<dbReference type="OrthoDB" id="78192at2759"/>
<evidence type="ECO:0000256" key="1">
    <source>
        <dbReference type="SAM" id="MobiDB-lite"/>
    </source>
</evidence>
<reference evidence="2" key="1">
    <citation type="submission" date="2021-02" db="EMBL/GenBank/DDBJ databases">
        <authorList>
            <person name="Palmer J.M."/>
        </authorList>
    </citation>
    <scope>NUCLEOTIDE SEQUENCE</scope>
    <source>
        <strain evidence="2">SCRP734</strain>
    </source>
</reference>
<feature type="compositionally biased region" description="Polar residues" evidence="1">
    <location>
        <begin position="107"/>
        <end position="127"/>
    </location>
</feature>
<feature type="region of interest" description="Disordered" evidence="1">
    <location>
        <begin position="1"/>
        <end position="50"/>
    </location>
</feature>
<dbReference type="Proteomes" id="UP000694044">
    <property type="component" value="Unassembled WGS sequence"/>
</dbReference>
<evidence type="ECO:0000313" key="2">
    <source>
        <dbReference type="EMBL" id="KAG7393364.1"/>
    </source>
</evidence>
<comment type="caution">
    <text evidence="2">The sequence shown here is derived from an EMBL/GenBank/DDBJ whole genome shotgun (WGS) entry which is preliminary data.</text>
</comment>
<proteinExistence type="predicted"/>
<sequence>MARADDDEARRRRGRARPRAPPPTSIASMYAPVDAASRQPPAPQRSSKMKMASLMAVADEADAAADVVGPQSKSKRVKVDQREPEGWAPRSAPISISSLTSSAEPSFSASDEQPPQPQPASSLFQTEMPTVIQSFSEERRREAAPSNGESKNGAAVVTAAAAANGDASPAATRSMYDFFFPSGRTEANGASGSRSLKRKRRGARRGDELAATGLDLLRFGVDAAKLVPQGLVDRVDVHMSRAVLVKVVGDHVVNWCNRSGFAPSFLQEITTLLAAYYPCNYPTLLDEVLAGFLFKRPEFMDLLLPAMLEKMNRAGESASPTKYPVADALVRMCATPAVRTAPQAAARHDLACRSLLRCLVEHNGDRFVLSPWIAACAIESSDRVLHTLWRALLPRPPVAEDRGSPDEEDPNWRIEDPAQQIVELLAEEGKLRVCRITCGFVKLLLTDEGLKKQLVDSQSYLIPDCLERALKYASTSWSASVMAEWLERRRKQQPEGTEVVGSLNDLVDFFVRFNSKLSVKKPEWFANHVLSFVLSPQCHAAEQEAALRSILRDHMSFVFGGVDTQSLAQKSKHNGSSETAAASTSVASEDLDVVGSQSALEVRSKVELLVGLLTAANARTSALFLGIWSEAWADKRATLAWGYVHALLCVVIQGTVEDRSELGQMLQSFTTRVCRSYYYRLSRNLDKDNSQDEVTIKFSEALSLLLPCTRPVAGALLQEVLGALADFEQQHSDEACSIFGNTVTLHLGSCGDGGVDISVKRSVVQKSLVEYDRSPANPATSPTATAHLLTMLKTLASTKNDTGDFTRRVLSSGLVVRLLAGLLNIGRRRRRQEMLLDVMNVVVINNTSTKRNREWSRQYVVQELVYCAYTGPPNSARKAIALLQHVFRHSTNDVRALLWVVLQQCTRLCCGREEMVNGDNSVLLSGNYQGRADTFAELVTAMVVTVPASTVREVVSFVEQKLASCSVGKTRMNLFLLLLLRKLVVCELQCGVLLPVVQLAVCPLAPSDLDQIRLIQLQLLKALCTRLIAVRHRPVASKLSGAAEDWKRCEDLLCNERLQSDLRSMAMVAPLASGGMYCKVERTSRVSEVLAQGILAFTHQLKQQSPHRR</sequence>
<organism evidence="2 3">
    <name type="scientific">Phytophthora pseudosyringae</name>
    <dbReference type="NCBI Taxonomy" id="221518"/>
    <lineage>
        <taxon>Eukaryota</taxon>
        <taxon>Sar</taxon>
        <taxon>Stramenopiles</taxon>
        <taxon>Oomycota</taxon>
        <taxon>Peronosporomycetes</taxon>
        <taxon>Peronosporales</taxon>
        <taxon>Peronosporaceae</taxon>
        <taxon>Phytophthora</taxon>
    </lineage>
</organism>
<protein>
    <submittedName>
        <fullName evidence="2">Uncharacterized protein</fullName>
    </submittedName>
</protein>
<accession>A0A8T1WLN8</accession>
<keyword evidence="3" id="KW-1185">Reference proteome</keyword>